<evidence type="ECO:0000313" key="2">
    <source>
        <dbReference type="Proteomes" id="UP001163203"/>
    </source>
</evidence>
<gene>
    <name evidence="1" type="ORF">ORV05_02065</name>
</gene>
<accession>A0ABY7B2U5</accession>
<dbReference type="Proteomes" id="UP001163203">
    <property type="component" value="Chromosome"/>
</dbReference>
<keyword evidence="2" id="KW-1185">Reference proteome</keyword>
<dbReference type="RefSeq" id="WP_268756757.1">
    <property type="nucleotide sequence ID" value="NZ_CP113836.1"/>
</dbReference>
<proteinExistence type="predicted"/>
<reference evidence="1" key="1">
    <citation type="submission" date="2022-11" db="EMBL/GenBank/DDBJ databases">
        <authorList>
            <person name="Mo P."/>
        </authorList>
    </citation>
    <scope>NUCLEOTIDE SEQUENCE</scope>
    <source>
        <strain evidence="1">HUAS 11-8</strain>
    </source>
</reference>
<name>A0ABY7B2U5_9PSEU</name>
<organism evidence="1 2">
    <name type="scientific">Amycolatopsis cynarae</name>
    <dbReference type="NCBI Taxonomy" id="2995223"/>
    <lineage>
        <taxon>Bacteria</taxon>
        <taxon>Bacillati</taxon>
        <taxon>Actinomycetota</taxon>
        <taxon>Actinomycetes</taxon>
        <taxon>Pseudonocardiales</taxon>
        <taxon>Pseudonocardiaceae</taxon>
        <taxon>Amycolatopsis</taxon>
    </lineage>
</organism>
<dbReference type="EMBL" id="CP113836">
    <property type="protein sequence ID" value="WAL66625.1"/>
    <property type="molecule type" value="Genomic_DNA"/>
</dbReference>
<protein>
    <submittedName>
        <fullName evidence="1">Uncharacterized protein</fullName>
    </submittedName>
</protein>
<evidence type="ECO:0000313" key="1">
    <source>
        <dbReference type="EMBL" id="WAL66625.1"/>
    </source>
</evidence>
<sequence>MASETNVVTRRVRADLVDAYTEALKLVRKAEMVLADASPLVNSAGGWFVVKSRDLLDRMGDFHVDMQVIRTHARELKTTW</sequence>